<dbReference type="InterPro" id="IPR009057">
    <property type="entry name" value="Homeodomain-like_sf"/>
</dbReference>
<dbReference type="GO" id="GO:0006357">
    <property type="term" value="P:regulation of transcription by RNA polymerase II"/>
    <property type="evidence" value="ECO:0007669"/>
    <property type="project" value="TreeGrafter"/>
</dbReference>
<name>A0AAW0PBX7_9GOBI</name>
<gene>
    <name evidence="12" type="ORF">WMY93_009138</name>
</gene>
<accession>A0AAW0PBX7</accession>
<evidence type="ECO:0000256" key="3">
    <source>
        <dbReference type="ARBA" id="ARBA00022473"/>
    </source>
</evidence>
<dbReference type="EMBL" id="JBBPFD010000006">
    <property type="protein sequence ID" value="KAK7922236.1"/>
    <property type="molecule type" value="Genomic_DNA"/>
</dbReference>
<keyword evidence="8 9" id="KW-0539">Nucleus</keyword>
<evidence type="ECO:0000256" key="2">
    <source>
        <dbReference type="ARBA" id="ARBA00021327"/>
    </source>
</evidence>
<dbReference type="CDD" id="cd00086">
    <property type="entry name" value="homeodomain"/>
    <property type="match status" value="1"/>
</dbReference>
<feature type="DNA-binding region" description="Homeobox" evidence="9">
    <location>
        <begin position="13"/>
        <end position="64"/>
    </location>
</feature>
<evidence type="ECO:0000256" key="7">
    <source>
        <dbReference type="ARBA" id="ARBA00023163"/>
    </source>
</evidence>
<dbReference type="SMART" id="SM00389">
    <property type="entry name" value="HOX"/>
    <property type="match status" value="1"/>
</dbReference>
<dbReference type="PROSITE" id="PS50071">
    <property type="entry name" value="HOMEOBOX_2"/>
    <property type="match status" value="1"/>
</dbReference>
<sequence>MSGSEAGSLQLSDYQLRTLEENFTKVSKHPDETTLMLIAAECGLTQEETQKWFQLRNARWRQSEGLPPKLGSVLD</sequence>
<evidence type="ECO:0000259" key="11">
    <source>
        <dbReference type="PROSITE" id="PS50071"/>
    </source>
</evidence>
<dbReference type="SUPFAM" id="SSF46689">
    <property type="entry name" value="Homeodomain-like"/>
    <property type="match status" value="1"/>
</dbReference>
<evidence type="ECO:0000256" key="10">
    <source>
        <dbReference type="RuleBase" id="RU000682"/>
    </source>
</evidence>
<keyword evidence="9 10" id="KW-0238">DNA-binding</keyword>
<organism evidence="12 13">
    <name type="scientific">Mugilogobius chulae</name>
    <name type="common">yellowstripe goby</name>
    <dbReference type="NCBI Taxonomy" id="88201"/>
    <lineage>
        <taxon>Eukaryota</taxon>
        <taxon>Metazoa</taxon>
        <taxon>Chordata</taxon>
        <taxon>Craniata</taxon>
        <taxon>Vertebrata</taxon>
        <taxon>Euteleostomi</taxon>
        <taxon>Actinopterygii</taxon>
        <taxon>Neopterygii</taxon>
        <taxon>Teleostei</taxon>
        <taxon>Neoteleostei</taxon>
        <taxon>Acanthomorphata</taxon>
        <taxon>Gobiaria</taxon>
        <taxon>Gobiiformes</taxon>
        <taxon>Gobioidei</taxon>
        <taxon>Gobiidae</taxon>
        <taxon>Gobionellinae</taxon>
        <taxon>Mugilogobius</taxon>
    </lineage>
</organism>
<evidence type="ECO:0000256" key="8">
    <source>
        <dbReference type="ARBA" id="ARBA00023242"/>
    </source>
</evidence>
<dbReference type="InterPro" id="IPR001356">
    <property type="entry name" value="HD"/>
</dbReference>
<evidence type="ECO:0000256" key="9">
    <source>
        <dbReference type="PROSITE-ProRule" id="PRU00108"/>
    </source>
</evidence>
<dbReference type="GO" id="GO:0003677">
    <property type="term" value="F:DNA binding"/>
    <property type="evidence" value="ECO:0007669"/>
    <property type="project" value="UniProtKB-UniRule"/>
</dbReference>
<dbReference type="PANTHER" id="PTHR21408">
    <property type="entry name" value="HOMEODOMAIN-ONLY PROTEIN"/>
    <property type="match status" value="1"/>
</dbReference>
<dbReference type="GO" id="GO:0030154">
    <property type="term" value="P:cell differentiation"/>
    <property type="evidence" value="ECO:0007669"/>
    <property type="project" value="InterPro"/>
</dbReference>
<evidence type="ECO:0000256" key="1">
    <source>
        <dbReference type="ARBA" id="ARBA00004123"/>
    </source>
</evidence>
<protein>
    <recommendedName>
        <fullName evidence="2">Homeodomain-only protein</fullName>
    </recommendedName>
</protein>
<evidence type="ECO:0000256" key="6">
    <source>
        <dbReference type="ARBA" id="ARBA00023155"/>
    </source>
</evidence>
<dbReference type="Pfam" id="PF00046">
    <property type="entry name" value="Homeodomain"/>
    <property type="match status" value="1"/>
</dbReference>
<dbReference type="Gene3D" id="1.10.10.60">
    <property type="entry name" value="Homeodomain-like"/>
    <property type="match status" value="1"/>
</dbReference>
<keyword evidence="4" id="KW-0678">Repressor</keyword>
<evidence type="ECO:0000313" key="13">
    <source>
        <dbReference type="Proteomes" id="UP001460270"/>
    </source>
</evidence>
<dbReference type="GO" id="GO:0005634">
    <property type="term" value="C:nucleus"/>
    <property type="evidence" value="ECO:0007669"/>
    <property type="project" value="UniProtKB-SubCell"/>
</dbReference>
<proteinExistence type="predicted"/>
<comment type="subcellular location">
    <subcellularLocation>
        <location evidence="1 9 10">Nucleus</location>
    </subcellularLocation>
</comment>
<keyword evidence="13" id="KW-1185">Reference proteome</keyword>
<comment type="caution">
    <text evidence="12">The sequence shown here is derived from an EMBL/GenBank/DDBJ whole genome shotgun (WGS) entry which is preliminary data.</text>
</comment>
<keyword evidence="7" id="KW-0804">Transcription</keyword>
<feature type="domain" description="Homeobox" evidence="11">
    <location>
        <begin position="11"/>
        <end position="63"/>
    </location>
</feature>
<evidence type="ECO:0000256" key="4">
    <source>
        <dbReference type="ARBA" id="ARBA00022491"/>
    </source>
</evidence>
<dbReference type="InterPro" id="IPR039162">
    <property type="entry name" value="HOPX"/>
</dbReference>
<dbReference type="Proteomes" id="UP001460270">
    <property type="component" value="Unassembled WGS sequence"/>
</dbReference>
<reference evidence="13" key="1">
    <citation type="submission" date="2024-04" db="EMBL/GenBank/DDBJ databases">
        <title>Salinicola lusitanus LLJ914,a marine bacterium isolated from the Okinawa Trough.</title>
        <authorList>
            <person name="Li J."/>
        </authorList>
    </citation>
    <scope>NUCLEOTIDE SEQUENCE [LARGE SCALE GENOMIC DNA]</scope>
</reference>
<keyword evidence="5" id="KW-0805">Transcription regulation</keyword>
<evidence type="ECO:0000313" key="12">
    <source>
        <dbReference type="EMBL" id="KAK7922236.1"/>
    </source>
</evidence>
<dbReference type="AlphaFoldDB" id="A0AAW0PBX7"/>
<dbReference type="PANTHER" id="PTHR21408:SF1">
    <property type="entry name" value="HOMEODOMAIN-ONLY PROTEIN"/>
    <property type="match status" value="1"/>
</dbReference>
<keyword evidence="3" id="KW-0217">Developmental protein</keyword>
<keyword evidence="6 9" id="KW-0371">Homeobox</keyword>
<evidence type="ECO:0000256" key="5">
    <source>
        <dbReference type="ARBA" id="ARBA00023015"/>
    </source>
</evidence>